<sequence length="150" mass="16898">ACDCGLIGKVSGCDPGDTDSTSVSHPIFERGKMSVTKKCKVCAGNQLVEKFRSDRRSKDGLAAICIPCLDELETRVIHPAEHEVMFVKQNQGCAICKRREYISKILVDYDRRTQEVFGLVCRECNRALRDLKRDPTTVRAMLEYLTLNRG</sequence>
<feature type="non-terminal residue" evidence="1">
    <location>
        <position position="1"/>
    </location>
</feature>
<dbReference type="EMBL" id="LAZR01035796">
    <property type="protein sequence ID" value="KKL26559.1"/>
    <property type="molecule type" value="Genomic_DNA"/>
</dbReference>
<accession>A0A0F9BXD5</accession>
<dbReference type="InterPro" id="IPR004211">
    <property type="entry name" value="Endonuclease_7"/>
</dbReference>
<proteinExistence type="predicted"/>
<dbReference type="InterPro" id="IPR044925">
    <property type="entry name" value="His-Me_finger_sf"/>
</dbReference>
<dbReference type="Gene3D" id="3.40.1800.10">
    <property type="entry name" value="His-Me finger endonucleases"/>
    <property type="match status" value="1"/>
</dbReference>
<dbReference type="AlphaFoldDB" id="A0A0F9BXD5"/>
<dbReference type="Pfam" id="PF02945">
    <property type="entry name" value="Endonuclease_7"/>
    <property type="match status" value="1"/>
</dbReference>
<organism evidence="1">
    <name type="scientific">marine sediment metagenome</name>
    <dbReference type="NCBI Taxonomy" id="412755"/>
    <lineage>
        <taxon>unclassified sequences</taxon>
        <taxon>metagenomes</taxon>
        <taxon>ecological metagenomes</taxon>
    </lineage>
</organism>
<gene>
    <name evidence="1" type="ORF">LCGC14_2394050</name>
</gene>
<reference evidence="1" key="1">
    <citation type="journal article" date="2015" name="Nature">
        <title>Complex archaea that bridge the gap between prokaryotes and eukaryotes.</title>
        <authorList>
            <person name="Spang A."/>
            <person name="Saw J.H."/>
            <person name="Jorgensen S.L."/>
            <person name="Zaremba-Niedzwiedzka K."/>
            <person name="Martijn J."/>
            <person name="Lind A.E."/>
            <person name="van Eijk R."/>
            <person name="Schleper C."/>
            <person name="Guy L."/>
            <person name="Ettema T.J."/>
        </authorList>
    </citation>
    <scope>NUCLEOTIDE SEQUENCE</scope>
</reference>
<protein>
    <submittedName>
        <fullName evidence="1">Uncharacterized protein</fullName>
    </submittedName>
</protein>
<comment type="caution">
    <text evidence="1">The sequence shown here is derived from an EMBL/GenBank/DDBJ whole genome shotgun (WGS) entry which is preliminary data.</text>
</comment>
<dbReference type="InterPro" id="IPR038563">
    <property type="entry name" value="Endonuclease_7_sf"/>
</dbReference>
<evidence type="ECO:0000313" key="1">
    <source>
        <dbReference type="EMBL" id="KKL26559.1"/>
    </source>
</evidence>
<name>A0A0F9BXD5_9ZZZZ</name>
<dbReference type="SUPFAM" id="SSF54060">
    <property type="entry name" value="His-Me finger endonucleases"/>
    <property type="match status" value="1"/>
</dbReference>